<dbReference type="PROSITE" id="PS51257">
    <property type="entry name" value="PROKAR_LIPOPROTEIN"/>
    <property type="match status" value="1"/>
</dbReference>
<gene>
    <name evidence="2" type="ordered locus">Plim_0696</name>
</gene>
<reference evidence="2 3" key="1">
    <citation type="journal article" date="2010" name="Stand. Genomic Sci.">
        <title>Complete genome sequence of Planctomyces limnophilus type strain (Mu 290).</title>
        <authorList>
            <person name="Labutti K."/>
            <person name="Sikorski J."/>
            <person name="Schneider S."/>
            <person name="Nolan M."/>
            <person name="Lucas S."/>
            <person name="Glavina Del Rio T."/>
            <person name="Tice H."/>
            <person name="Cheng J.F."/>
            <person name="Goodwin L."/>
            <person name="Pitluck S."/>
            <person name="Liolios K."/>
            <person name="Ivanova N."/>
            <person name="Mavromatis K."/>
            <person name="Mikhailova N."/>
            <person name="Pati A."/>
            <person name="Chen A."/>
            <person name="Palaniappan K."/>
            <person name="Land M."/>
            <person name="Hauser L."/>
            <person name="Chang Y.J."/>
            <person name="Jeffries C.D."/>
            <person name="Tindall B.J."/>
            <person name="Rohde M."/>
            <person name="Goker M."/>
            <person name="Woyke T."/>
            <person name="Bristow J."/>
            <person name="Eisen J.A."/>
            <person name="Markowitz V."/>
            <person name="Hugenholtz P."/>
            <person name="Kyrpides N.C."/>
            <person name="Klenk H.P."/>
            <person name="Lapidus A."/>
        </authorList>
    </citation>
    <scope>NUCLEOTIDE SEQUENCE [LARGE SCALE GENOMIC DNA]</scope>
    <source>
        <strain evidence="3">ATCC 43296 / DSM 3776 / IFAM 1008 / 290</strain>
    </source>
</reference>
<sequence length="108" mass="11578" precursor="true">MMSRLLQMALVLSVSVWVAGCGNDRPALPVYSLDGLKRDLGSIAQTGDGGSALEGIKYSIEKLAGEKFEGAEELKKQFSRLEKAGNAENRKQIAGEMLKIVETPKPAA</sequence>
<dbReference type="Proteomes" id="UP000002220">
    <property type="component" value="Chromosome"/>
</dbReference>
<dbReference type="KEGG" id="plm:Plim_0696"/>
<keyword evidence="3" id="KW-1185">Reference proteome</keyword>
<feature type="signal peptide" evidence="1">
    <location>
        <begin position="1"/>
        <end position="19"/>
    </location>
</feature>
<feature type="chain" id="PRO_5003076473" description="Lipoprotein" evidence="1">
    <location>
        <begin position="20"/>
        <end position="108"/>
    </location>
</feature>
<protein>
    <recommendedName>
        <fullName evidence="4">Lipoprotein</fullName>
    </recommendedName>
</protein>
<dbReference type="OrthoDB" id="9833991at2"/>
<organism evidence="2 3">
    <name type="scientific">Planctopirus limnophila (strain ATCC 43296 / DSM 3776 / IFAM 1008 / Mu 290)</name>
    <name type="common">Planctomyces limnophilus</name>
    <dbReference type="NCBI Taxonomy" id="521674"/>
    <lineage>
        <taxon>Bacteria</taxon>
        <taxon>Pseudomonadati</taxon>
        <taxon>Planctomycetota</taxon>
        <taxon>Planctomycetia</taxon>
        <taxon>Planctomycetales</taxon>
        <taxon>Planctomycetaceae</taxon>
        <taxon>Planctopirus</taxon>
    </lineage>
</organism>
<keyword evidence="1" id="KW-0732">Signal</keyword>
<dbReference type="HOGENOM" id="CLU_2194514_0_0_0"/>
<dbReference type="RefSeq" id="WP_013108974.1">
    <property type="nucleotide sequence ID" value="NC_014148.1"/>
</dbReference>
<dbReference type="EMBL" id="CP001744">
    <property type="protein sequence ID" value="ADG66543.1"/>
    <property type="molecule type" value="Genomic_DNA"/>
</dbReference>
<proteinExistence type="predicted"/>
<evidence type="ECO:0000256" key="1">
    <source>
        <dbReference type="SAM" id="SignalP"/>
    </source>
</evidence>
<evidence type="ECO:0000313" key="2">
    <source>
        <dbReference type="EMBL" id="ADG66543.1"/>
    </source>
</evidence>
<accession>D5SRK9</accession>
<evidence type="ECO:0008006" key="4">
    <source>
        <dbReference type="Google" id="ProtNLM"/>
    </source>
</evidence>
<evidence type="ECO:0000313" key="3">
    <source>
        <dbReference type="Proteomes" id="UP000002220"/>
    </source>
</evidence>
<dbReference type="AlphaFoldDB" id="D5SRK9"/>
<name>D5SRK9_PLAL2</name>